<dbReference type="SUPFAM" id="SSF46955">
    <property type="entry name" value="Putative DNA-binding domain"/>
    <property type="match status" value="1"/>
</dbReference>
<name>A0ABV7DVJ3_9RHOB</name>
<proteinExistence type="predicted"/>
<evidence type="ECO:0000259" key="1">
    <source>
        <dbReference type="Pfam" id="PF12728"/>
    </source>
</evidence>
<dbReference type="InterPro" id="IPR041657">
    <property type="entry name" value="HTH_17"/>
</dbReference>
<dbReference type="EMBL" id="JBHRSM010000018">
    <property type="protein sequence ID" value="MFC3086539.1"/>
    <property type="molecule type" value="Genomic_DNA"/>
</dbReference>
<keyword evidence="3" id="KW-1185">Reference proteome</keyword>
<comment type="caution">
    <text evidence="2">The sequence shown here is derived from an EMBL/GenBank/DDBJ whole genome shotgun (WGS) entry which is preliminary data.</text>
</comment>
<sequence length="64" mass="7130">MMKDNVHDLLTVDRAADEIGIGRTTLFKLMRAGEGPPVIKLGALTRIRREALNAWLISRERTAA</sequence>
<evidence type="ECO:0000313" key="2">
    <source>
        <dbReference type="EMBL" id="MFC3086539.1"/>
    </source>
</evidence>
<dbReference type="Pfam" id="PF12728">
    <property type="entry name" value="HTH_17"/>
    <property type="match status" value="1"/>
</dbReference>
<dbReference type="RefSeq" id="WP_197645069.1">
    <property type="nucleotide sequence ID" value="NZ_JAEACP010000013.1"/>
</dbReference>
<dbReference type="NCBIfam" id="TIGR01764">
    <property type="entry name" value="excise"/>
    <property type="match status" value="1"/>
</dbReference>
<dbReference type="InterPro" id="IPR010093">
    <property type="entry name" value="SinI_DNA-bd"/>
</dbReference>
<gene>
    <name evidence="2" type="ORF">ACFOD6_10830</name>
</gene>
<evidence type="ECO:0000313" key="3">
    <source>
        <dbReference type="Proteomes" id="UP001595445"/>
    </source>
</evidence>
<dbReference type="Proteomes" id="UP001595445">
    <property type="component" value="Unassembled WGS sequence"/>
</dbReference>
<accession>A0ABV7DVJ3</accession>
<feature type="domain" description="Helix-turn-helix" evidence="1">
    <location>
        <begin position="9"/>
        <end position="57"/>
    </location>
</feature>
<dbReference type="InterPro" id="IPR009061">
    <property type="entry name" value="DNA-bd_dom_put_sf"/>
</dbReference>
<protein>
    <submittedName>
        <fullName evidence="2">Helix-turn-helix transcriptional regulator</fullName>
    </submittedName>
</protein>
<reference evidence="3" key="1">
    <citation type="journal article" date="2019" name="Int. J. Syst. Evol. Microbiol.">
        <title>The Global Catalogue of Microorganisms (GCM) 10K type strain sequencing project: providing services to taxonomists for standard genome sequencing and annotation.</title>
        <authorList>
            <consortium name="The Broad Institute Genomics Platform"/>
            <consortium name="The Broad Institute Genome Sequencing Center for Infectious Disease"/>
            <person name="Wu L."/>
            <person name="Ma J."/>
        </authorList>
    </citation>
    <scope>NUCLEOTIDE SEQUENCE [LARGE SCALE GENOMIC DNA]</scope>
    <source>
        <strain evidence="3">KCTC 62102</strain>
    </source>
</reference>
<organism evidence="2 3">
    <name type="scientific">Tabrizicola soli</name>
    <dbReference type="NCBI Taxonomy" id="2185115"/>
    <lineage>
        <taxon>Bacteria</taxon>
        <taxon>Pseudomonadati</taxon>
        <taxon>Pseudomonadota</taxon>
        <taxon>Alphaproteobacteria</taxon>
        <taxon>Rhodobacterales</taxon>
        <taxon>Paracoccaceae</taxon>
        <taxon>Tabrizicola</taxon>
    </lineage>
</organism>